<feature type="non-terminal residue" evidence="1">
    <location>
        <position position="94"/>
    </location>
</feature>
<evidence type="ECO:0000313" key="2">
    <source>
        <dbReference type="Proteomes" id="UP000814033"/>
    </source>
</evidence>
<name>A0ACB8R1B5_9AGAM</name>
<reference evidence="1" key="2">
    <citation type="journal article" date="2022" name="New Phytol.">
        <title>Evolutionary transition to the ectomycorrhizal habit in the genomes of a hyperdiverse lineage of mushroom-forming fungi.</title>
        <authorList>
            <person name="Looney B."/>
            <person name="Miyauchi S."/>
            <person name="Morin E."/>
            <person name="Drula E."/>
            <person name="Courty P.E."/>
            <person name="Kohler A."/>
            <person name="Kuo A."/>
            <person name="LaButti K."/>
            <person name="Pangilinan J."/>
            <person name="Lipzen A."/>
            <person name="Riley R."/>
            <person name="Andreopoulos W."/>
            <person name="He G."/>
            <person name="Johnson J."/>
            <person name="Nolan M."/>
            <person name="Tritt A."/>
            <person name="Barry K.W."/>
            <person name="Grigoriev I.V."/>
            <person name="Nagy L.G."/>
            <person name="Hibbett D."/>
            <person name="Henrissat B."/>
            <person name="Matheny P.B."/>
            <person name="Labbe J."/>
            <person name="Martin F.M."/>
        </authorList>
    </citation>
    <scope>NUCLEOTIDE SEQUENCE</scope>
    <source>
        <strain evidence="1">FP105234-sp</strain>
    </source>
</reference>
<proteinExistence type="predicted"/>
<sequence length="94" mass="10124">MCQRLMGFCGDALKDGDARSAHKENGHVAFNLAQLADQLRERPSHQDGDGDAGPHTPRKRGHIAPELRQLHGKMNTELNGVPSGANEDDKQGSG</sequence>
<keyword evidence="2" id="KW-1185">Reference proteome</keyword>
<reference evidence="1" key="1">
    <citation type="submission" date="2021-02" db="EMBL/GenBank/DDBJ databases">
        <authorList>
            <consortium name="DOE Joint Genome Institute"/>
            <person name="Ahrendt S."/>
            <person name="Looney B.P."/>
            <person name="Miyauchi S."/>
            <person name="Morin E."/>
            <person name="Drula E."/>
            <person name="Courty P.E."/>
            <person name="Chicoki N."/>
            <person name="Fauchery L."/>
            <person name="Kohler A."/>
            <person name="Kuo A."/>
            <person name="Labutti K."/>
            <person name="Pangilinan J."/>
            <person name="Lipzen A."/>
            <person name="Riley R."/>
            <person name="Andreopoulos W."/>
            <person name="He G."/>
            <person name="Johnson J."/>
            <person name="Barry K.W."/>
            <person name="Grigoriev I.V."/>
            <person name="Nagy L."/>
            <person name="Hibbett D."/>
            <person name="Henrissat B."/>
            <person name="Matheny P.B."/>
            <person name="Labbe J."/>
            <person name="Martin F."/>
        </authorList>
    </citation>
    <scope>NUCLEOTIDE SEQUENCE</scope>
    <source>
        <strain evidence="1">FP105234-sp</strain>
    </source>
</reference>
<gene>
    <name evidence="1" type="ORF">FA95DRAFT_1600306</name>
</gene>
<organism evidence="1 2">
    <name type="scientific">Auriscalpium vulgare</name>
    <dbReference type="NCBI Taxonomy" id="40419"/>
    <lineage>
        <taxon>Eukaryota</taxon>
        <taxon>Fungi</taxon>
        <taxon>Dikarya</taxon>
        <taxon>Basidiomycota</taxon>
        <taxon>Agaricomycotina</taxon>
        <taxon>Agaricomycetes</taxon>
        <taxon>Russulales</taxon>
        <taxon>Auriscalpiaceae</taxon>
        <taxon>Auriscalpium</taxon>
    </lineage>
</organism>
<evidence type="ECO:0000313" key="1">
    <source>
        <dbReference type="EMBL" id="KAI0037583.1"/>
    </source>
</evidence>
<comment type="caution">
    <text evidence="1">The sequence shown here is derived from an EMBL/GenBank/DDBJ whole genome shotgun (WGS) entry which is preliminary data.</text>
</comment>
<accession>A0ACB8R1B5</accession>
<dbReference type="EMBL" id="MU276846">
    <property type="protein sequence ID" value="KAI0037583.1"/>
    <property type="molecule type" value="Genomic_DNA"/>
</dbReference>
<protein>
    <submittedName>
        <fullName evidence="1">Uncharacterized protein</fullName>
    </submittedName>
</protein>
<dbReference type="Proteomes" id="UP000814033">
    <property type="component" value="Unassembled WGS sequence"/>
</dbReference>